<feature type="signal peptide" evidence="7">
    <location>
        <begin position="1"/>
        <end position="20"/>
    </location>
</feature>
<name>A0A9W4E2H0_9ACTN</name>
<dbReference type="GO" id="GO:0004867">
    <property type="term" value="F:serine-type endopeptidase inhibitor activity"/>
    <property type="evidence" value="ECO:0007669"/>
    <property type="project" value="UniProtKB-KW"/>
</dbReference>
<accession>A0A9W4E2H0</accession>
<feature type="chain" id="PRO_5040877114" description="Subtilisin inhibitor domain-containing protein" evidence="7">
    <location>
        <begin position="21"/>
        <end position="107"/>
    </location>
</feature>
<reference evidence="9" key="1">
    <citation type="submission" date="2021-06" db="EMBL/GenBank/DDBJ databases">
        <authorList>
            <person name="Arsene-Ploetze F."/>
        </authorList>
    </citation>
    <scope>NUCLEOTIDE SEQUENCE</scope>
    <source>
        <strain evidence="9">SBRY1</strain>
    </source>
</reference>
<gene>
    <name evidence="9" type="ORF">SBRY_110012</name>
</gene>
<dbReference type="Proteomes" id="UP001153328">
    <property type="component" value="Unassembled WGS sequence"/>
</dbReference>
<keyword evidence="3" id="KW-0964">Secreted</keyword>
<evidence type="ECO:0000256" key="1">
    <source>
        <dbReference type="ARBA" id="ARBA00004613"/>
    </source>
</evidence>
<comment type="similarity">
    <text evidence="2">Belongs to the protease inhibitor I16 (SSI) family.</text>
</comment>
<dbReference type="GO" id="GO:0005576">
    <property type="term" value="C:extracellular region"/>
    <property type="evidence" value="ECO:0007669"/>
    <property type="project" value="UniProtKB-SubCell"/>
</dbReference>
<protein>
    <recommendedName>
        <fullName evidence="8">Subtilisin inhibitor domain-containing protein</fullName>
    </recommendedName>
</protein>
<dbReference type="Gene3D" id="3.30.350.10">
    <property type="entry name" value="Subtilisin inhibitor-like"/>
    <property type="match status" value="1"/>
</dbReference>
<evidence type="ECO:0000313" key="9">
    <source>
        <dbReference type="EMBL" id="CAG7614881.1"/>
    </source>
</evidence>
<comment type="subcellular location">
    <subcellularLocation>
        <location evidence="1">Secreted</location>
    </subcellularLocation>
</comment>
<evidence type="ECO:0000256" key="5">
    <source>
        <dbReference type="ARBA" id="ARBA00022900"/>
    </source>
</evidence>
<keyword evidence="4" id="KW-0646">Protease inhibitor</keyword>
<evidence type="ECO:0000256" key="7">
    <source>
        <dbReference type="SAM" id="SignalP"/>
    </source>
</evidence>
<feature type="domain" description="Subtilisin inhibitor" evidence="8">
    <location>
        <begin position="34"/>
        <end position="91"/>
    </location>
</feature>
<proteinExistence type="inferred from homology"/>
<keyword evidence="10" id="KW-1185">Reference proteome</keyword>
<dbReference type="SUPFAM" id="SSF55399">
    <property type="entry name" value="Subtilisin inhibitor"/>
    <property type="match status" value="1"/>
</dbReference>
<dbReference type="InterPro" id="IPR036819">
    <property type="entry name" value="Subtilisin_inhibitor-like_sf"/>
</dbReference>
<evidence type="ECO:0000256" key="2">
    <source>
        <dbReference type="ARBA" id="ARBA00010472"/>
    </source>
</evidence>
<evidence type="ECO:0000256" key="4">
    <source>
        <dbReference type="ARBA" id="ARBA00022690"/>
    </source>
</evidence>
<dbReference type="EMBL" id="CAJVAX010000003">
    <property type="protein sequence ID" value="CAG7614881.1"/>
    <property type="molecule type" value="Genomic_DNA"/>
</dbReference>
<keyword evidence="7" id="KW-0732">Signal</keyword>
<comment type="caution">
    <text evidence="9">The sequence shown here is derived from an EMBL/GenBank/DDBJ whole genome shotgun (WGS) entry which is preliminary data.</text>
</comment>
<dbReference type="AlphaFoldDB" id="A0A9W4E2H0"/>
<organism evidence="9 10">
    <name type="scientific">Actinacidiphila bryophytorum</name>
    <dbReference type="NCBI Taxonomy" id="1436133"/>
    <lineage>
        <taxon>Bacteria</taxon>
        <taxon>Bacillati</taxon>
        <taxon>Actinomycetota</taxon>
        <taxon>Actinomycetes</taxon>
        <taxon>Kitasatosporales</taxon>
        <taxon>Streptomycetaceae</taxon>
        <taxon>Actinacidiphila</taxon>
    </lineage>
</organism>
<sequence length="107" mass="10600">MRDMVLAAATAALLAAVSLAAAPPSPGQGQAQGLALTAGTRSATLSCDGIAHGTHPLPLPACTALSAADGDFDALLGQPAVCREPYAPITAGRLPGAVRSDHRHRPG</sequence>
<dbReference type="Pfam" id="PF00720">
    <property type="entry name" value="SSI"/>
    <property type="match status" value="1"/>
</dbReference>
<evidence type="ECO:0000259" key="8">
    <source>
        <dbReference type="Pfam" id="PF00720"/>
    </source>
</evidence>
<keyword evidence="6" id="KW-1015">Disulfide bond</keyword>
<keyword evidence="5" id="KW-0722">Serine protease inhibitor</keyword>
<evidence type="ECO:0000313" key="10">
    <source>
        <dbReference type="Proteomes" id="UP001153328"/>
    </source>
</evidence>
<evidence type="ECO:0000256" key="6">
    <source>
        <dbReference type="ARBA" id="ARBA00023157"/>
    </source>
</evidence>
<dbReference type="InterPro" id="IPR023549">
    <property type="entry name" value="Subtilisin_inhibitor"/>
</dbReference>
<evidence type="ECO:0000256" key="3">
    <source>
        <dbReference type="ARBA" id="ARBA00022525"/>
    </source>
</evidence>